<name>A0ABU9MWR3_9GAMM</name>
<reference evidence="1 2" key="1">
    <citation type="submission" date="2024-03" db="EMBL/GenBank/DDBJ databases">
        <title>Pseudoalteromonas qingdaonensis sp. nov., isolated from the intestines of marine benthic organisms.</title>
        <authorList>
            <person name="Lin X."/>
            <person name="Fang S."/>
            <person name="Hu X."/>
        </authorList>
    </citation>
    <scope>NUCLEOTIDE SEQUENCE [LARGE SCALE GENOMIC DNA]</scope>
    <source>
        <strain evidence="1 2">YIC-827</strain>
    </source>
</reference>
<sequence>MDVFAQACYLMGVGYEYHSYESRALDTHKNQPQHWQELSANARECHFSWHEAAKVYLSELYAN</sequence>
<dbReference type="RefSeq" id="WP_342677790.1">
    <property type="nucleotide sequence ID" value="NZ_JBCGCU010000006.1"/>
</dbReference>
<proteinExistence type="predicted"/>
<dbReference type="EMBL" id="JBCGCU010000006">
    <property type="protein sequence ID" value="MEM0515276.1"/>
    <property type="molecule type" value="Genomic_DNA"/>
</dbReference>
<gene>
    <name evidence="1" type="ORF">WCN91_07505</name>
</gene>
<keyword evidence="2" id="KW-1185">Reference proteome</keyword>
<dbReference type="Proteomes" id="UP001447008">
    <property type="component" value="Unassembled WGS sequence"/>
</dbReference>
<protein>
    <submittedName>
        <fullName evidence="1">Uncharacterized protein</fullName>
    </submittedName>
</protein>
<comment type="caution">
    <text evidence="1">The sequence shown here is derived from an EMBL/GenBank/DDBJ whole genome shotgun (WGS) entry which is preliminary data.</text>
</comment>
<evidence type="ECO:0000313" key="2">
    <source>
        <dbReference type="Proteomes" id="UP001447008"/>
    </source>
</evidence>
<accession>A0ABU9MWR3</accession>
<evidence type="ECO:0000313" key="1">
    <source>
        <dbReference type="EMBL" id="MEM0515276.1"/>
    </source>
</evidence>
<organism evidence="1 2">
    <name type="scientific">Pseudoalteromonas qingdaonensis</name>
    <dbReference type="NCBI Taxonomy" id="3131913"/>
    <lineage>
        <taxon>Bacteria</taxon>
        <taxon>Pseudomonadati</taxon>
        <taxon>Pseudomonadota</taxon>
        <taxon>Gammaproteobacteria</taxon>
        <taxon>Alteromonadales</taxon>
        <taxon>Pseudoalteromonadaceae</taxon>
        <taxon>Pseudoalteromonas</taxon>
    </lineage>
</organism>